<dbReference type="EMBL" id="LVYI01000015">
    <property type="protein sequence ID" value="OAP54196.1"/>
    <property type="molecule type" value="Genomic_DNA"/>
</dbReference>
<evidence type="ECO:0000313" key="2">
    <source>
        <dbReference type="EMBL" id="OAP54196.1"/>
    </source>
</evidence>
<dbReference type="GeneID" id="30015899"/>
<reference evidence="2 3" key="1">
    <citation type="submission" date="2016-04" db="EMBL/GenBank/DDBJ databases">
        <title>Draft genome of Fonsecaea erecta CBS 125763.</title>
        <authorList>
            <person name="Weiss V.A."/>
            <person name="Vicente V.A."/>
            <person name="Raittz R.T."/>
            <person name="Moreno L.F."/>
            <person name="De Souza E.M."/>
            <person name="Pedrosa F.O."/>
            <person name="Steffens M.B."/>
            <person name="Faoro H."/>
            <person name="Tadra-Sfeir M.Z."/>
            <person name="Najafzadeh M.J."/>
            <person name="Felipe M.S."/>
            <person name="Teixeira M."/>
            <person name="Sun J."/>
            <person name="Xi L."/>
            <person name="Gomes R."/>
            <person name="De Azevedo C.M."/>
            <person name="Salgado C.G."/>
            <person name="Da Silva M.B."/>
            <person name="Nascimento M.F."/>
            <person name="Queiroz-Telles F."/>
            <person name="Attili D.S."/>
            <person name="Gorbushina A."/>
        </authorList>
    </citation>
    <scope>NUCLEOTIDE SEQUENCE [LARGE SCALE GENOMIC DNA]</scope>
    <source>
        <strain evidence="2 3">CBS 125763</strain>
    </source>
</reference>
<sequence>MPPSASLSQSPTIRIPKSSPTPGIFSITTALARSECPGTTDTTAPGDERTAKGLPRPTLPYKRFLASSVTSLGPPAPLTQNTIYPHIAAASNSSFPPSYLFDHSQAPHTAKSDSAMMYPTNFDAVDMRRIYSIGAGEGASDALSAPQSVPTMSHNSRATSHTAFEPEFGEKSVSGDETSPRSRLRETLSATGAGMIVV</sequence>
<dbReference type="AlphaFoldDB" id="A0A178Z3Y1"/>
<comment type="caution">
    <text evidence="2">The sequence shown here is derived from an EMBL/GenBank/DDBJ whole genome shotgun (WGS) entry which is preliminary data.</text>
</comment>
<protein>
    <submittedName>
        <fullName evidence="2">Uncharacterized protein</fullName>
    </submittedName>
</protein>
<name>A0A178Z3Y1_9EURO</name>
<evidence type="ECO:0000313" key="3">
    <source>
        <dbReference type="Proteomes" id="UP000078343"/>
    </source>
</evidence>
<proteinExistence type="predicted"/>
<accession>A0A178Z3Y1</accession>
<feature type="region of interest" description="Disordered" evidence="1">
    <location>
        <begin position="1"/>
        <end position="22"/>
    </location>
</feature>
<feature type="region of interest" description="Disordered" evidence="1">
    <location>
        <begin position="138"/>
        <end position="183"/>
    </location>
</feature>
<organism evidence="2 3">
    <name type="scientific">Fonsecaea erecta</name>
    <dbReference type="NCBI Taxonomy" id="1367422"/>
    <lineage>
        <taxon>Eukaryota</taxon>
        <taxon>Fungi</taxon>
        <taxon>Dikarya</taxon>
        <taxon>Ascomycota</taxon>
        <taxon>Pezizomycotina</taxon>
        <taxon>Eurotiomycetes</taxon>
        <taxon>Chaetothyriomycetidae</taxon>
        <taxon>Chaetothyriales</taxon>
        <taxon>Herpotrichiellaceae</taxon>
        <taxon>Fonsecaea</taxon>
    </lineage>
</organism>
<gene>
    <name evidence="2" type="ORF">AYL99_11731</name>
</gene>
<feature type="compositionally biased region" description="Polar residues" evidence="1">
    <location>
        <begin position="145"/>
        <end position="162"/>
    </location>
</feature>
<dbReference type="RefSeq" id="XP_018687563.1">
    <property type="nucleotide sequence ID" value="XM_018843236.1"/>
</dbReference>
<evidence type="ECO:0000256" key="1">
    <source>
        <dbReference type="SAM" id="MobiDB-lite"/>
    </source>
</evidence>
<dbReference type="STRING" id="1367422.A0A178Z3Y1"/>
<feature type="compositionally biased region" description="Basic and acidic residues" evidence="1">
    <location>
        <begin position="168"/>
        <end position="183"/>
    </location>
</feature>
<dbReference type="Proteomes" id="UP000078343">
    <property type="component" value="Unassembled WGS sequence"/>
</dbReference>
<keyword evidence="3" id="KW-1185">Reference proteome</keyword>
<feature type="region of interest" description="Disordered" evidence="1">
    <location>
        <begin position="35"/>
        <end position="58"/>
    </location>
</feature>